<sequence length="101" mass="11567">MKTCLFVLLVLVSGTMCRPRVLSTEESGDENELDDRPFGRSDCQKDTEEGREHCRALIPVYRWNHSTQKCERAFYGGCNKTKNNFQTLKECEEVAGSLCKK</sequence>
<dbReference type="InterPro" id="IPR050098">
    <property type="entry name" value="TFPI/VKTCI-like"/>
</dbReference>
<gene>
    <name evidence="7" type="ORF">CALMAC_LOCUS11826</name>
</gene>
<evidence type="ECO:0000256" key="3">
    <source>
        <dbReference type="ARBA" id="ARBA00023157"/>
    </source>
</evidence>
<dbReference type="Proteomes" id="UP000410492">
    <property type="component" value="Unassembled WGS sequence"/>
</dbReference>
<dbReference type="PROSITE" id="PS50279">
    <property type="entry name" value="BPTI_KUNITZ_2"/>
    <property type="match status" value="1"/>
</dbReference>
<feature type="region of interest" description="Disordered" evidence="4">
    <location>
        <begin position="23"/>
        <end position="44"/>
    </location>
</feature>
<feature type="signal peptide" evidence="5">
    <location>
        <begin position="1"/>
        <end position="17"/>
    </location>
</feature>
<feature type="compositionally biased region" description="Basic and acidic residues" evidence="4">
    <location>
        <begin position="34"/>
        <end position="44"/>
    </location>
</feature>
<dbReference type="OrthoDB" id="6775666at2759"/>
<evidence type="ECO:0000256" key="4">
    <source>
        <dbReference type="SAM" id="MobiDB-lite"/>
    </source>
</evidence>
<keyword evidence="5" id="KW-0732">Signal</keyword>
<evidence type="ECO:0000259" key="6">
    <source>
        <dbReference type="PROSITE" id="PS50279"/>
    </source>
</evidence>
<reference evidence="7 8" key="1">
    <citation type="submission" date="2019-01" db="EMBL/GenBank/DDBJ databases">
        <authorList>
            <person name="Sayadi A."/>
        </authorList>
    </citation>
    <scope>NUCLEOTIDE SEQUENCE [LARGE SCALE GENOMIC DNA]</scope>
</reference>
<evidence type="ECO:0000256" key="1">
    <source>
        <dbReference type="ARBA" id="ARBA00022690"/>
    </source>
</evidence>
<protein>
    <recommendedName>
        <fullName evidence="6">BPTI/Kunitz inhibitor domain-containing protein</fullName>
    </recommendedName>
</protein>
<evidence type="ECO:0000313" key="7">
    <source>
        <dbReference type="EMBL" id="VEN51319.1"/>
    </source>
</evidence>
<dbReference type="Pfam" id="PF00014">
    <property type="entry name" value="Kunitz_BPTI"/>
    <property type="match status" value="1"/>
</dbReference>
<evidence type="ECO:0000256" key="5">
    <source>
        <dbReference type="SAM" id="SignalP"/>
    </source>
</evidence>
<keyword evidence="8" id="KW-1185">Reference proteome</keyword>
<dbReference type="PANTHER" id="PTHR10083">
    <property type="entry name" value="KUNITZ-TYPE PROTEASE INHIBITOR-RELATED"/>
    <property type="match status" value="1"/>
</dbReference>
<proteinExistence type="predicted"/>
<dbReference type="SMART" id="SM00131">
    <property type="entry name" value="KU"/>
    <property type="match status" value="1"/>
</dbReference>
<dbReference type="AlphaFoldDB" id="A0A653CUF9"/>
<feature type="chain" id="PRO_5025008941" description="BPTI/Kunitz inhibitor domain-containing protein" evidence="5">
    <location>
        <begin position="18"/>
        <end position="101"/>
    </location>
</feature>
<keyword evidence="3" id="KW-1015">Disulfide bond</keyword>
<dbReference type="Gene3D" id="4.10.410.10">
    <property type="entry name" value="Pancreatic trypsin inhibitor Kunitz domain"/>
    <property type="match status" value="1"/>
</dbReference>
<keyword evidence="2" id="KW-0722">Serine protease inhibitor</keyword>
<evidence type="ECO:0000313" key="8">
    <source>
        <dbReference type="Proteomes" id="UP000410492"/>
    </source>
</evidence>
<dbReference type="InterPro" id="IPR002223">
    <property type="entry name" value="Kunitz_BPTI"/>
</dbReference>
<name>A0A653CUF9_CALMS</name>
<evidence type="ECO:0000256" key="2">
    <source>
        <dbReference type="ARBA" id="ARBA00022900"/>
    </source>
</evidence>
<accession>A0A653CUF9</accession>
<keyword evidence="1" id="KW-0646">Protease inhibitor</keyword>
<dbReference type="InterPro" id="IPR036880">
    <property type="entry name" value="Kunitz_BPTI_sf"/>
</dbReference>
<organism evidence="7 8">
    <name type="scientific">Callosobruchus maculatus</name>
    <name type="common">Southern cowpea weevil</name>
    <name type="synonym">Pulse bruchid</name>
    <dbReference type="NCBI Taxonomy" id="64391"/>
    <lineage>
        <taxon>Eukaryota</taxon>
        <taxon>Metazoa</taxon>
        <taxon>Ecdysozoa</taxon>
        <taxon>Arthropoda</taxon>
        <taxon>Hexapoda</taxon>
        <taxon>Insecta</taxon>
        <taxon>Pterygota</taxon>
        <taxon>Neoptera</taxon>
        <taxon>Endopterygota</taxon>
        <taxon>Coleoptera</taxon>
        <taxon>Polyphaga</taxon>
        <taxon>Cucujiformia</taxon>
        <taxon>Chrysomeloidea</taxon>
        <taxon>Chrysomelidae</taxon>
        <taxon>Bruchinae</taxon>
        <taxon>Bruchini</taxon>
        <taxon>Callosobruchus</taxon>
    </lineage>
</organism>
<dbReference type="SUPFAM" id="SSF57362">
    <property type="entry name" value="BPTI-like"/>
    <property type="match status" value="1"/>
</dbReference>
<dbReference type="GO" id="GO:0004867">
    <property type="term" value="F:serine-type endopeptidase inhibitor activity"/>
    <property type="evidence" value="ECO:0007669"/>
    <property type="project" value="UniProtKB-KW"/>
</dbReference>
<dbReference type="EMBL" id="CAACVG010008875">
    <property type="protein sequence ID" value="VEN51319.1"/>
    <property type="molecule type" value="Genomic_DNA"/>
</dbReference>
<dbReference type="GO" id="GO:0005615">
    <property type="term" value="C:extracellular space"/>
    <property type="evidence" value="ECO:0007669"/>
    <property type="project" value="TreeGrafter"/>
</dbReference>
<dbReference type="PANTHER" id="PTHR10083:SF374">
    <property type="entry name" value="BPTI_KUNITZ INHIBITOR DOMAIN-CONTAINING PROTEIN"/>
    <property type="match status" value="1"/>
</dbReference>
<feature type="domain" description="BPTI/Kunitz inhibitor" evidence="6">
    <location>
        <begin position="43"/>
        <end position="95"/>
    </location>
</feature>